<name>A0A8J3QXS8_9ACTN</name>
<dbReference type="PANTHER" id="PTHR11803">
    <property type="entry name" value="2-IMINOBUTANOATE/2-IMINOPROPANOATE DEAMINASE RIDA"/>
    <property type="match status" value="1"/>
</dbReference>
<dbReference type="AlphaFoldDB" id="A0A8J3QXS8"/>
<comment type="caution">
    <text evidence="1">The sequence shown here is derived from an EMBL/GenBank/DDBJ whole genome shotgun (WGS) entry which is preliminary data.</text>
</comment>
<dbReference type="GO" id="GO:0005829">
    <property type="term" value="C:cytosol"/>
    <property type="evidence" value="ECO:0007669"/>
    <property type="project" value="TreeGrafter"/>
</dbReference>
<sequence>MSIKPTTPVFAERGRQFSVAALRGTDPSTGELPAAAGDQFRNVFRNLERTLKEHDLTLDEVGRVTVLTPDRSFRPLINEPWLAMYPGSNRPARRTTHFTLDPGVSVELLVAGVRGATRTPLEIDGVRHKDPLPMGARLDEYLFSSAIVPDAPSGEQPEGIPAVHQAFANLRCLAEVAGGTVDDIAHVSVYLGRWDIHDDMVDTWVSTFPDAHSRPSRKTFYYPSVSIQLHCDGIIGATRTNVEIEGLAHRDPIPMGAVTAGTVTTSGIDGRDPATGRVPRHVGPQAQQALENLRVLMATAGTTGSRLLHVDALVGQRRYADEVLEVWNAAFPDPTAAPTLQITDLGLVARDYLVQFIAKGVAR</sequence>
<dbReference type="InterPro" id="IPR006175">
    <property type="entry name" value="YjgF/YER057c/UK114"/>
</dbReference>
<organism evidence="1 2">
    <name type="scientific">Rugosimonospora africana</name>
    <dbReference type="NCBI Taxonomy" id="556532"/>
    <lineage>
        <taxon>Bacteria</taxon>
        <taxon>Bacillati</taxon>
        <taxon>Actinomycetota</taxon>
        <taxon>Actinomycetes</taxon>
        <taxon>Micromonosporales</taxon>
        <taxon>Micromonosporaceae</taxon>
        <taxon>Rugosimonospora</taxon>
    </lineage>
</organism>
<dbReference type="InterPro" id="IPR035959">
    <property type="entry name" value="RutC-like_sf"/>
</dbReference>
<dbReference type="Proteomes" id="UP000642748">
    <property type="component" value="Unassembled WGS sequence"/>
</dbReference>
<protein>
    <recommendedName>
        <fullName evidence="3">RidA family protein</fullName>
    </recommendedName>
</protein>
<dbReference type="CDD" id="cd00448">
    <property type="entry name" value="YjgF_YER057c_UK114_family"/>
    <property type="match status" value="1"/>
</dbReference>
<evidence type="ECO:0000313" key="2">
    <source>
        <dbReference type="Proteomes" id="UP000642748"/>
    </source>
</evidence>
<accession>A0A8J3QXS8</accession>
<evidence type="ECO:0008006" key="3">
    <source>
        <dbReference type="Google" id="ProtNLM"/>
    </source>
</evidence>
<dbReference type="PANTHER" id="PTHR11803:SF39">
    <property type="entry name" value="2-IMINOBUTANOATE_2-IMINOPROPANOATE DEAMINASE"/>
    <property type="match status" value="1"/>
</dbReference>
<evidence type="ECO:0000313" key="1">
    <source>
        <dbReference type="EMBL" id="GIH17798.1"/>
    </source>
</evidence>
<dbReference type="Pfam" id="PF01042">
    <property type="entry name" value="Ribonuc_L-PSP"/>
    <property type="match status" value="2"/>
</dbReference>
<dbReference type="EMBL" id="BONZ01000057">
    <property type="protein sequence ID" value="GIH17798.1"/>
    <property type="molecule type" value="Genomic_DNA"/>
</dbReference>
<gene>
    <name evidence="1" type="ORF">Raf01_59700</name>
</gene>
<keyword evidence="2" id="KW-1185">Reference proteome</keyword>
<dbReference type="SUPFAM" id="SSF55298">
    <property type="entry name" value="YjgF-like"/>
    <property type="match status" value="3"/>
</dbReference>
<dbReference type="Gene3D" id="3.30.1330.40">
    <property type="entry name" value="RutC-like"/>
    <property type="match status" value="3"/>
</dbReference>
<proteinExistence type="predicted"/>
<dbReference type="RefSeq" id="WP_203921348.1">
    <property type="nucleotide sequence ID" value="NZ_BONZ01000057.1"/>
</dbReference>
<dbReference type="GO" id="GO:0019239">
    <property type="term" value="F:deaminase activity"/>
    <property type="evidence" value="ECO:0007669"/>
    <property type="project" value="TreeGrafter"/>
</dbReference>
<reference evidence="1" key="1">
    <citation type="submission" date="2021-01" db="EMBL/GenBank/DDBJ databases">
        <title>Whole genome shotgun sequence of Rugosimonospora africana NBRC 104875.</title>
        <authorList>
            <person name="Komaki H."/>
            <person name="Tamura T."/>
        </authorList>
    </citation>
    <scope>NUCLEOTIDE SEQUENCE</scope>
    <source>
        <strain evidence="1">NBRC 104875</strain>
    </source>
</reference>